<feature type="transmembrane region" description="Helical" evidence="9">
    <location>
        <begin position="584"/>
        <end position="604"/>
    </location>
</feature>
<keyword evidence="5 7" id="KW-0175">Coiled coil</keyword>
<comment type="subcellular location">
    <subcellularLocation>
        <location evidence="1">Membrane</location>
        <topology evidence="1">Multi-pass membrane protein</topology>
    </subcellularLocation>
</comment>
<feature type="transmembrane region" description="Helical" evidence="9">
    <location>
        <begin position="727"/>
        <end position="749"/>
    </location>
</feature>
<dbReference type="CDD" id="cd00051">
    <property type="entry name" value="EFh"/>
    <property type="match status" value="1"/>
</dbReference>
<dbReference type="InterPro" id="IPR033121">
    <property type="entry name" value="PEPTIDASE_A1"/>
</dbReference>
<dbReference type="Pfam" id="PF00520">
    <property type="entry name" value="Ion_trans"/>
    <property type="match status" value="1"/>
</dbReference>
<dbReference type="PANTHER" id="PTHR21694">
    <property type="entry name" value="COILED-COIL DOMAIN-CONTAINING PROTEIN 63"/>
    <property type="match status" value="1"/>
</dbReference>
<protein>
    <submittedName>
        <fullName evidence="12">Outer dynein arm protein 1 (Docking complex component 2)</fullName>
    </submittedName>
</protein>
<dbReference type="SUPFAM" id="SSF47473">
    <property type="entry name" value="EF-hand"/>
    <property type="match status" value="1"/>
</dbReference>
<feature type="region of interest" description="Disordered" evidence="8">
    <location>
        <begin position="406"/>
        <end position="435"/>
    </location>
</feature>
<dbReference type="Proteomes" id="UP001642464">
    <property type="component" value="Unassembled WGS sequence"/>
</dbReference>
<dbReference type="Gene3D" id="1.20.120.350">
    <property type="entry name" value="Voltage-gated potassium channels. Chain C"/>
    <property type="match status" value="1"/>
</dbReference>
<evidence type="ECO:0000256" key="3">
    <source>
        <dbReference type="ARBA" id="ARBA00022837"/>
    </source>
</evidence>
<feature type="compositionally biased region" description="Polar residues" evidence="8">
    <location>
        <begin position="182"/>
        <end position="191"/>
    </location>
</feature>
<proteinExistence type="predicted"/>
<organism evidence="12 13">
    <name type="scientific">Durusdinium trenchii</name>
    <dbReference type="NCBI Taxonomy" id="1381693"/>
    <lineage>
        <taxon>Eukaryota</taxon>
        <taxon>Sar</taxon>
        <taxon>Alveolata</taxon>
        <taxon>Dinophyceae</taxon>
        <taxon>Suessiales</taxon>
        <taxon>Symbiodiniaceae</taxon>
        <taxon>Durusdinium</taxon>
    </lineage>
</organism>
<dbReference type="Gene3D" id="1.10.238.10">
    <property type="entry name" value="EF-hand"/>
    <property type="match status" value="1"/>
</dbReference>
<dbReference type="SUPFAM" id="SSF50630">
    <property type="entry name" value="Acid proteases"/>
    <property type="match status" value="1"/>
</dbReference>
<feature type="compositionally biased region" description="Polar residues" evidence="8">
    <location>
        <begin position="1090"/>
        <end position="1104"/>
    </location>
</feature>
<evidence type="ECO:0000256" key="2">
    <source>
        <dbReference type="ARBA" id="ARBA00022692"/>
    </source>
</evidence>
<evidence type="ECO:0000256" key="8">
    <source>
        <dbReference type="SAM" id="MobiDB-lite"/>
    </source>
</evidence>
<dbReference type="Pfam" id="PF00026">
    <property type="entry name" value="Asp"/>
    <property type="match status" value="1"/>
</dbReference>
<feature type="transmembrane region" description="Helical" evidence="9">
    <location>
        <begin position="624"/>
        <end position="649"/>
    </location>
</feature>
<dbReference type="PANTHER" id="PTHR21694:SF18">
    <property type="entry name" value="COILED-COIL DOMAIN-CONTAINING PROTEIN 63"/>
    <property type="match status" value="1"/>
</dbReference>
<keyword evidence="2 9" id="KW-0812">Transmembrane</keyword>
<feature type="region of interest" description="Disordered" evidence="8">
    <location>
        <begin position="168"/>
        <end position="196"/>
    </location>
</feature>
<comment type="caution">
    <text evidence="12">The sequence shown here is derived from an EMBL/GenBank/DDBJ whole genome shotgun (WGS) entry which is preliminary data.</text>
</comment>
<feature type="region of interest" description="Disordered" evidence="8">
    <location>
        <begin position="980"/>
        <end position="999"/>
    </location>
</feature>
<feature type="region of interest" description="Disordered" evidence="8">
    <location>
        <begin position="479"/>
        <end position="544"/>
    </location>
</feature>
<feature type="region of interest" description="Disordered" evidence="8">
    <location>
        <begin position="1079"/>
        <end position="1139"/>
    </location>
</feature>
<feature type="domain" description="EF-hand" evidence="10">
    <location>
        <begin position="858"/>
        <end position="893"/>
    </location>
</feature>
<dbReference type="InterPro" id="IPR049258">
    <property type="entry name" value="ODAD1_CC"/>
</dbReference>
<gene>
    <name evidence="12" type="ORF">SCF082_LOCUS48201</name>
</gene>
<reference evidence="12 13" key="1">
    <citation type="submission" date="2024-02" db="EMBL/GenBank/DDBJ databases">
        <authorList>
            <person name="Chen Y."/>
            <person name="Shah S."/>
            <person name="Dougan E. K."/>
            <person name="Thang M."/>
            <person name="Chan C."/>
        </authorList>
    </citation>
    <scope>NUCLEOTIDE SEQUENCE [LARGE SCALE GENOMIC DNA]</scope>
</reference>
<dbReference type="Gene3D" id="2.40.70.10">
    <property type="entry name" value="Acid Proteases"/>
    <property type="match status" value="1"/>
</dbReference>
<evidence type="ECO:0000256" key="9">
    <source>
        <dbReference type="SAM" id="Phobius"/>
    </source>
</evidence>
<dbReference type="InterPro" id="IPR005821">
    <property type="entry name" value="Ion_trans_dom"/>
</dbReference>
<evidence type="ECO:0000256" key="7">
    <source>
        <dbReference type="SAM" id="Coils"/>
    </source>
</evidence>
<dbReference type="InterPro" id="IPR018247">
    <property type="entry name" value="EF_Hand_1_Ca_BS"/>
</dbReference>
<feature type="compositionally biased region" description="Basic and acidic residues" evidence="8">
    <location>
        <begin position="1108"/>
        <end position="1132"/>
    </location>
</feature>
<dbReference type="InterPro" id="IPR011992">
    <property type="entry name" value="EF-hand-dom_pair"/>
</dbReference>
<feature type="compositionally biased region" description="Low complexity" evidence="8">
    <location>
        <begin position="507"/>
        <end position="520"/>
    </location>
</feature>
<feature type="domain" description="Peptidase A1" evidence="11">
    <location>
        <begin position="1"/>
        <end position="149"/>
    </location>
</feature>
<dbReference type="PROSITE" id="PS00018">
    <property type="entry name" value="EF_HAND_1"/>
    <property type="match status" value="1"/>
</dbReference>
<keyword evidence="3" id="KW-0106">Calcium</keyword>
<evidence type="ECO:0000256" key="5">
    <source>
        <dbReference type="ARBA" id="ARBA00023054"/>
    </source>
</evidence>
<evidence type="ECO:0000313" key="13">
    <source>
        <dbReference type="Proteomes" id="UP001642464"/>
    </source>
</evidence>
<evidence type="ECO:0000313" key="12">
    <source>
        <dbReference type="EMBL" id="CAK9103161.1"/>
    </source>
</evidence>
<evidence type="ECO:0000256" key="4">
    <source>
        <dbReference type="ARBA" id="ARBA00022989"/>
    </source>
</evidence>
<sequence length="1139" mass="127307">MNLCGPQGSYRACALAPDSGTSAALAAPSWLARRLAEQLAPGESAESCWEMPRLGFRLEDSDFASAGGTGILRVQQLVTGVYPCLEFRESDLLLELEASDYAQVHEDCELQLMAVDVPAPHGPLILLGDPFLRKYYTVYDRERLQIGFALARHSKIICPVNCGSGKGKLSSPQESLQQPSQGFSTQLPSTRSGDRSSLDALSFNVSERRYASANSSGAQVGGGSYNVYFEDHLSRLHADIELTTRKLELEQRRLAKLDKDLAAAESEYTQKRQKCARRNDGDRYKVMQSSQEDAQASRHKDLLQLERQLDLAIAGFNKLNAHNDGLRAQIDQLRKERQLLDHVFRKMENSIRASRRAIEEANTDITGNRSEHDKMQQRCQALGKALERERKNFQKQTEELKKQINEQNKKAREQELLSRAGSPSAHDGTAGPKGHIKQHMKNIEVFEQAFATIKSSTQISDIEEIVKIFVSLEQRNFSDSGGLGLDSPEGSTNPKRTVSFGERSHDSSASQASYSPRSSPKLGLSMGTFRSEHTGEQSLGTSSSALRRRGSVLAADTFTGGKPKNSTASLVKNERKYCGKVRRAINYLVLHHYTANFMGIVVLFDSFFTAFDIDARAVNESTPQIILTASEVCLVMYTLDVCLILLVYGISVMKDWMVILDTVIILCGYVELLFTRLEVAADVANGMGILRVLRMARIIRLMQLLRKTRSLKELQKLVTMMATCLKALAWSFVFCFVIMTILGCSRWIWAMLMVEMIHPLMVEMTFADCEECSTACKSVMDANLLLFKTVIAGDSWGQIAVPVIQEYPLTSIIFCGSLFTLVFGVLNLIVAVVVDTFAEVRESDVMNLAEEMEHASEADKKFLQRIFDRMDVERKGLLSFDDIMAGARTDPEFQSRLRVMDIDEVDLQQLFEMIDVDGSGAIEAEEFIVPLSRWVRDSKTAPRFIKYNLMHAINQQEELVVKLDRHFHILHTRMGELEEKLDQKDAKPQEGLGHSDLGTMLSPSPAWSYRSENEVVEQCHPSKNPLRSLKTDLALKPAVAALNQSLSEALKQSVAKMEAILQQELDKLVQSREISLVPSGPSAQELGAFQRSQGSRESPTTSGPGKTEACDMHQPESHRPRVANEQKPEWRLSQRLHSV</sequence>
<dbReference type="PROSITE" id="PS51767">
    <property type="entry name" value="PEPTIDASE_A1"/>
    <property type="match status" value="1"/>
</dbReference>
<dbReference type="InterPro" id="IPR051876">
    <property type="entry name" value="ODA-DC/CCD"/>
</dbReference>
<keyword evidence="4 9" id="KW-1133">Transmembrane helix</keyword>
<dbReference type="SUPFAM" id="SSF81324">
    <property type="entry name" value="Voltage-gated potassium channels"/>
    <property type="match status" value="1"/>
</dbReference>
<dbReference type="Gene3D" id="1.10.287.70">
    <property type="match status" value="1"/>
</dbReference>
<evidence type="ECO:0000256" key="1">
    <source>
        <dbReference type="ARBA" id="ARBA00004141"/>
    </source>
</evidence>
<name>A0ABP0RVB7_9DINO</name>
<keyword evidence="6 9" id="KW-0472">Membrane</keyword>
<dbReference type="Pfam" id="PF21773">
    <property type="entry name" value="ODAD1_CC"/>
    <property type="match status" value="1"/>
</dbReference>
<dbReference type="PROSITE" id="PS50222">
    <property type="entry name" value="EF_HAND_2"/>
    <property type="match status" value="2"/>
</dbReference>
<accession>A0ABP0RVB7</accession>
<feature type="coiled-coil region" evidence="7">
    <location>
        <begin position="240"/>
        <end position="274"/>
    </location>
</feature>
<feature type="transmembrane region" description="Helical" evidence="9">
    <location>
        <begin position="811"/>
        <end position="834"/>
    </location>
</feature>
<feature type="domain" description="EF-hand" evidence="10">
    <location>
        <begin position="902"/>
        <end position="937"/>
    </location>
</feature>
<evidence type="ECO:0000259" key="11">
    <source>
        <dbReference type="PROSITE" id="PS51767"/>
    </source>
</evidence>
<dbReference type="InterPro" id="IPR021109">
    <property type="entry name" value="Peptidase_aspartic_dom_sf"/>
</dbReference>
<feature type="compositionally biased region" description="Low complexity" evidence="8">
    <location>
        <begin position="169"/>
        <end position="181"/>
    </location>
</feature>
<dbReference type="EMBL" id="CAXAMM010042128">
    <property type="protein sequence ID" value="CAK9103161.1"/>
    <property type="molecule type" value="Genomic_DNA"/>
</dbReference>
<dbReference type="InterPro" id="IPR002048">
    <property type="entry name" value="EF_hand_dom"/>
</dbReference>
<dbReference type="SMART" id="SM00054">
    <property type="entry name" value="EFh"/>
    <property type="match status" value="2"/>
</dbReference>
<keyword evidence="13" id="KW-1185">Reference proteome</keyword>
<evidence type="ECO:0000259" key="10">
    <source>
        <dbReference type="PROSITE" id="PS50222"/>
    </source>
</evidence>
<dbReference type="InterPro" id="IPR027359">
    <property type="entry name" value="Volt_channel_dom_sf"/>
</dbReference>
<evidence type="ECO:0000256" key="6">
    <source>
        <dbReference type="ARBA" id="ARBA00023136"/>
    </source>
</evidence>
<feature type="compositionally biased region" description="Basic and acidic residues" evidence="8">
    <location>
        <begin position="406"/>
        <end position="416"/>
    </location>
</feature>
<feature type="transmembrane region" description="Helical" evidence="9">
    <location>
        <begin position="656"/>
        <end position="674"/>
    </location>
</feature>